<dbReference type="InterPro" id="IPR058245">
    <property type="entry name" value="NreC/VraR/RcsB-like_REC"/>
</dbReference>
<dbReference type="PROSITE" id="PS50110">
    <property type="entry name" value="RESPONSE_REGULATORY"/>
    <property type="match status" value="1"/>
</dbReference>
<dbReference type="PROSITE" id="PS00622">
    <property type="entry name" value="HTH_LUXR_1"/>
    <property type="match status" value="1"/>
</dbReference>
<evidence type="ECO:0000256" key="1">
    <source>
        <dbReference type="ARBA" id="ARBA00022553"/>
    </source>
</evidence>
<dbReference type="Pfam" id="PF00196">
    <property type="entry name" value="GerE"/>
    <property type="match status" value="1"/>
</dbReference>
<evidence type="ECO:0000259" key="8">
    <source>
        <dbReference type="PROSITE" id="PS50110"/>
    </source>
</evidence>
<evidence type="ECO:0000256" key="6">
    <source>
        <dbReference type="SAM" id="MobiDB-lite"/>
    </source>
</evidence>
<dbReference type="Gene3D" id="3.40.50.2300">
    <property type="match status" value="1"/>
</dbReference>
<keyword evidence="4" id="KW-0804">Transcription</keyword>
<dbReference type="SUPFAM" id="SSF52172">
    <property type="entry name" value="CheY-like"/>
    <property type="match status" value="1"/>
</dbReference>
<sequence>MTDERRAGLSEYPSGGADRAPGESARPGGGLRVLVADDQALVRDGFCVILDAQPDITVVGEAGDGAEAVRLALALRPDVVLMDVRMPHRDGIEATAEICAATDVRVLMLTTFDLDEYVYDALRAGASGFLLKDMRRSELVSAVRTIAAGDSLLAPSVTRRLIADMIGRAGPAARPAGHRAAALASLTARETDSLRLVAQGLSNAEIAARLHVTEHTVKTHMSNLLAKLGLRDRVQAVVLAYESGLVVPGRHPGS</sequence>
<feature type="modified residue" description="4-aspartylphosphate" evidence="5">
    <location>
        <position position="83"/>
    </location>
</feature>
<evidence type="ECO:0000256" key="5">
    <source>
        <dbReference type="PROSITE-ProRule" id="PRU00169"/>
    </source>
</evidence>
<evidence type="ECO:0000256" key="3">
    <source>
        <dbReference type="ARBA" id="ARBA00023125"/>
    </source>
</evidence>
<dbReference type="CDD" id="cd17535">
    <property type="entry name" value="REC_NarL-like"/>
    <property type="match status" value="1"/>
</dbReference>
<dbReference type="PROSITE" id="PS50043">
    <property type="entry name" value="HTH_LUXR_2"/>
    <property type="match status" value="1"/>
</dbReference>
<dbReference type="Pfam" id="PF00072">
    <property type="entry name" value="Response_reg"/>
    <property type="match status" value="1"/>
</dbReference>
<dbReference type="InterPro" id="IPR011006">
    <property type="entry name" value="CheY-like_superfamily"/>
</dbReference>
<keyword evidence="2" id="KW-0805">Transcription regulation</keyword>
<name>A0ABT9N0U2_9ACTN</name>
<keyword evidence="1 5" id="KW-0597">Phosphoprotein</keyword>
<protein>
    <submittedName>
        <fullName evidence="9">DNA-binding NarL/FixJ family response regulator</fullName>
    </submittedName>
</protein>
<feature type="domain" description="HTH luxR-type" evidence="7">
    <location>
        <begin position="179"/>
        <end position="244"/>
    </location>
</feature>
<feature type="domain" description="Response regulatory" evidence="8">
    <location>
        <begin position="32"/>
        <end position="147"/>
    </location>
</feature>
<dbReference type="SMART" id="SM00421">
    <property type="entry name" value="HTH_LUXR"/>
    <property type="match status" value="1"/>
</dbReference>
<dbReference type="InterPro" id="IPR016032">
    <property type="entry name" value="Sig_transdc_resp-reg_C-effctor"/>
</dbReference>
<dbReference type="Proteomes" id="UP001240984">
    <property type="component" value="Unassembled WGS sequence"/>
</dbReference>
<accession>A0ABT9N0U2</accession>
<evidence type="ECO:0000256" key="2">
    <source>
        <dbReference type="ARBA" id="ARBA00023015"/>
    </source>
</evidence>
<dbReference type="CDD" id="cd06170">
    <property type="entry name" value="LuxR_C_like"/>
    <property type="match status" value="1"/>
</dbReference>
<comment type="caution">
    <text evidence="9">The sequence shown here is derived from an EMBL/GenBank/DDBJ whole genome shotgun (WGS) entry which is preliminary data.</text>
</comment>
<dbReference type="InterPro" id="IPR001789">
    <property type="entry name" value="Sig_transdc_resp-reg_receiver"/>
</dbReference>
<feature type="region of interest" description="Disordered" evidence="6">
    <location>
        <begin position="1"/>
        <end position="28"/>
    </location>
</feature>
<evidence type="ECO:0000259" key="7">
    <source>
        <dbReference type="PROSITE" id="PS50043"/>
    </source>
</evidence>
<dbReference type="SMART" id="SM00448">
    <property type="entry name" value="REC"/>
    <property type="match status" value="1"/>
</dbReference>
<dbReference type="PANTHER" id="PTHR43214">
    <property type="entry name" value="TWO-COMPONENT RESPONSE REGULATOR"/>
    <property type="match status" value="1"/>
</dbReference>
<dbReference type="InterPro" id="IPR039420">
    <property type="entry name" value="WalR-like"/>
</dbReference>
<gene>
    <name evidence="9" type="ORF">J2S43_005732</name>
</gene>
<proteinExistence type="predicted"/>
<organism evidence="9 10">
    <name type="scientific">Catenuloplanes nepalensis</name>
    <dbReference type="NCBI Taxonomy" id="587533"/>
    <lineage>
        <taxon>Bacteria</taxon>
        <taxon>Bacillati</taxon>
        <taxon>Actinomycetota</taxon>
        <taxon>Actinomycetes</taxon>
        <taxon>Micromonosporales</taxon>
        <taxon>Micromonosporaceae</taxon>
        <taxon>Catenuloplanes</taxon>
    </lineage>
</organism>
<evidence type="ECO:0000313" key="10">
    <source>
        <dbReference type="Proteomes" id="UP001240984"/>
    </source>
</evidence>
<dbReference type="InterPro" id="IPR000792">
    <property type="entry name" value="Tscrpt_reg_LuxR_C"/>
</dbReference>
<dbReference type="PRINTS" id="PR00038">
    <property type="entry name" value="HTHLUXR"/>
</dbReference>
<dbReference type="PANTHER" id="PTHR43214:SF24">
    <property type="entry name" value="TRANSCRIPTIONAL REGULATORY PROTEIN NARL-RELATED"/>
    <property type="match status" value="1"/>
</dbReference>
<dbReference type="EMBL" id="JAUSRA010000001">
    <property type="protein sequence ID" value="MDP9797220.1"/>
    <property type="molecule type" value="Genomic_DNA"/>
</dbReference>
<evidence type="ECO:0000256" key="4">
    <source>
        <dbReference type="ARBA" id="ARBA00023163"/>
    </source>
</evidence>
<keyword evidence="3 9" id="KW-0238">DNA-binding</keyword>
<dbReference type="GO" id="GO:0003677">
    <property type="term" value="F:DNA binding"/>
    <property type="evidence" value="ECO:0007669"/>
    <property type="project" value="UniProtKB-KW"/>
</dbReference>
<keyword evidence="10" id="KW-1185">Reference proteome</keyword>
<reference evidence="9 10" key="1">
    <citation type="submission" date="2023-07" db="EMBL/GenBank/DDBJ databases">
        <title>Sequencing the genomes of 1000 actinobacteria strains.</title>
        <authorList>
            <person name="Klenk H.-P."/>
        </authorList>
    </citation>
    <scope>NUCLEOTIDE SEQUENCE [LARGE SCALE GENOMIC DNA]</scope>
    <source>
        <strain evidence="9 10">DSM 44710</strain>
    </source>
</reference>
<dbReference type="SUPFAM" id="SSF46894">
    <property type="entry name" value="C-terminal effector domain of the bipartite response regulators"/>
    <property type="match status" value="1"/>
</dbReference>
<evidence type="ECO:0000313" key="9">
    <source>
        <dbReference type="EMBL" id="MDP9797220.1"/>
    </source>
</evidence>